<reference evidence="15 16" key="1">
    <citation type="submission" date="2014-02" db="EMBL/GenBank/DDBJ databases">
        <title>Draft genome sequence of Lysinibacillus odysseyi NBRC 100172.</title>
        <authorList>
            <person name="Zhang F."/>
            <person name="Wang G."/>
            <person name="Zhang L."/>
        </authorList>
    </citation>
    <scope>NUCLEOTIDE SEQUENCE [LARGE SCALE GENOMIC DNA]</scope>
    <source>
        <strain evidence="15 16">NBRC 100172</strain>
    </source>
</reference>
<evidence type="ECO:0000256" key="11">
    <source>
        <dbReference type="ARBA" id="ARBA00023012"/>
    </source>
</evidence>
<keyword evidence="10 13" id="KW-1133">Transmembrane helix</keyword>
<evidence type="ECO:0000256" key="2">
    <source>
        <dbReference type="ARBA" id="ARBA00004651"/>
    </source>
</evidence>
<organism evidence="15 16">
    <name type="scientific">Lysinibacillus odysseyi 34hs-1 = NBRC 100172</name>
    <dbReference type="NCBI Taxonomy" id="1220589"/>
    <lineage>
        <taxon>Bacteria</taxon>
        <taxon>Bacillati</taxon>
        <taxon>Bacillota</taxon>
        <taxon>Bacilli</taxon>
        <taxon>Bacillales</taxon>
        <taxon>Bacillaceae</taxon>
        <taxon>Lysinibacillus</taxon>
    </lineage>
</organism>
<keyword evidence="12 13" id="KW-0472">Membrane</keyword>
<dbReference type="PROSITE" id="PS50109">
    <property type="entry name" value="HIS_KIN"/>
    <property type="match status" value="1"/>
</dbReference>
<keyword evidence="4" id="KW-1003">Cell membrane</keyword>
<dbReference type="EC" id="2.7.13.3" evidence="3"/>
<evidence type="ECO:0000313" key="15">
    <source>
        <dbReference type="EMBL" id="KGR85815.1"/>
    </source>
</evidence>
<feature type="transmembrane region" description="Helical" evidence="13">
    <location>
        <begin position="12"/>
        <end position="30"/>
    </location>
</feature>
<evidence type="ECO:0000256" key="8">
    <source>
        <dbReference type="ARBA" id="ARBA00022777"/>
    </source>
</evidence>
<evidence type="ECO:0000256" key="12">
    <source>
        <dbReference type="ARBA" id="ARBA00023136"/>
    </source>
</evidence>
<accession>A0A0A3IQW1</accession>
<evidence type="ECO:0000256" key="4">
    <source>
        <dbReference type="ARBA" id="ARBA00022475"/>
    </source>
</evidence>
<dbReference type="Gene3D" id="1.20.5.1930">
    <property type="match status" value="1"/>
</dbReference>
<feature type="domain" description="Histidine kinase" evidence="14">
    <location>
        <begin position="148"/>
        <end position="336"/>
    </location>
</feature>
<evidence type="ECO:0000256" key="3">
    <source>
        <dbReference type="ARBA" id="ARBA00012438"/>
    </source>
</evidence>
<comment type="catalytic activity">
    <reaction evidence="1">
        <text>ATP + protein L-histidine = ADP + protein N-phospho-L-histidine.</text>
        <dbReference type="EC" id="2.7.13.3"/>
    </reaction>
</comment>
<comment type="caution">
    <text evidence="15">The sequence shown here is derived from an EMBL/GenBank/DDBJ whole genome shotgun (WGS) entry which is preliminary data.</text>
</comment>
<dbReference type="Pfam" id="PF02518">
    <property type="entry name" value="HATPase_c"/>
    <property type="match status" value="1"/>
</dbReference>
<dbReference type="InterPro" id="IPR050482">
    <property type="entry name" value="Sensor_HK_TwoCompSys"/>
</dbReference>
<dbReference type="Gene3D" id="3.30.565.10">
    <property type="entry name" value="Histidine kinase-like ATPase, C-terminal domain"/>
    <property type="match status" value="1"/>
</dbReference>
<evidence type="ECO:0000259" key="14">
    <source>
        <dbReference type="PROSITE" id="PS50109"/>
    </source>
</evidence>
<dbReference type="SUPFAM" id="SSF55874">
    <property type="entry name" value="ATPase domain of HSP90 chaperone/DNA topoisomerase II/histidine kinase"/>
    <property type="match status" value="1"/>
</dbReference>
<protein>
    <recommendedName>
        <fullName evidence="3">histidine kinase</fullName>
        <ecNumber evidence="3">2.7.13.3</ecNumber>
    </recommendedName>
</protein>
<evidence type="ECO:0000256" key="13">
    <source>
        <dbReference type="SAM" id="Phobius"/>
    </source>
</evidence>
<dbReference type="PANTHER" id="PTHR24421">
    <property type="entry name" value="NITRATE/NITRITE SENSOR PROTEIN NARX-RELATED"/>
    <property type="match status" value="1"/>
</dbReference>
<dbReference type="InterPro" id="IPR005467">
    <property type="entry name" value="His_kinase_dom"/>
</dbReference>
<dbReference type="GO" id="GO:0005524">
    <property type="term" value="F:ATP binding"/>
    <property type="evidence" value="ECO:0007669"/>
    <property type="project" value="UniProtKB-KW"/>
</dbReference>
<evidence type="ECO:0000256" key="7">
    <source>
        <dbReference type="ARBA" id="ARBA00022741"/>
    </source>
</evidence>
<keyword evidence="11" id="KW-0902">Two-component regulatory system</keyword>
<evidence type="ECO:0000256" key="6">
    <source>
        <dbReference type="ARBA" id="ARBA00022692"/>
    </source>
</evidence>
<evidence type="ECO:0000256" key="10">
    <source>
        <dbReference type="ARBA" id="ARBA00022989"/>
    </source>
</evidence>
<sequence length="341" mass="38922">MAKIIGFCFRTLLLMMLLGSFVYGSLVLLYGEPNEESWRPLIENAEKGELPVLAMLIFGVLVASLIISFWITFIIVTKDFQTSRQIKKLLDIERYKEPKTSPRTTRKSLSEVAELIEHQRKTLHRITNEKVEADETIVRQRLVEERQRLARELHDSVSQQLFAASMLLSSVTENNEDAAILVQIEKIVQQAQLEMRALLLHLRPIALQNKTLAQGLRELIEELQQKAAFELHYELADVPLTKAQEDHLFRIAQEALSNTLRHAKATDVELLLMERTNMYILRIQDNGVGFDVQHEKIGSYGMKNIVERATEIGGICTITSVPGQGTKIEVQIAKELEEKHD</sequence>
<dbReference type="STRING" id="1220589.CD32_08175"/>
<keyword evidence="6 13" id="KW-0812">Transmembrane</keyword>
<dbReference type="PANTHER" id="PTHR24421:SF37">
    <property type="entry name" value="SENSOR HISTIDINE KINASE NARS"/>
    <property type="match status" value="1"/>
</dbReference>
<dbReference type="EMBL" id="JPVP01000053">
    <property type="protein sequence ID" value="KGR85815.1"/>
    <property type="molecule type" value="Genomic_DNA"/>
</dbReference>
<proteinExistence type="predicted"/>
<dbReference type="RefSeq" id="WP_036153312.1">
    <property type="nucleotide sequence ID" value="NZ_AVCX01000008.1"/>
</dbReference>
<dbReference type="eggNOG" id="COG4585">
    <property type="taxonomic scope" value="Bacteria"/>
</dbReference>
<dbReference type="GO" id="GO:0046983">
    <property type="term" value="F:protein dimerization activity"/>
    <property type="evidence" value="ECO:0007669"/>
    <property type="project" value="InterPro"/>
</dbReference>
<keyword evidence="9" id="KW-0067">ATP-binding</keyword>
<dbReference type="AlphaFoldDB" id="A0A0A3IQW1"/>
<keyword evidence="16" id="KW-1185">Reference proteome</keyword>
<dbReference type="Pfam" id="PF07730">
    <property type="entry name" value="HisKA_3"/>
    <property type="match status" value="1"/>
</dbReference>
<dbReference type="InterPro" id="IPR011712">
    <property type="entry name" value="Sig_transdc_His_kin_sub3_dim/P"/>
</dbReference>
<evidence type="ECO:0000256" key="5">
    <source>
        <dbReference type="ARBA" id="ARBA00022679"/>
    </source>
</evidence>
<dbReference type="SMART" id="SM00387">
    <property type="entry name" value="HATPase_c"/>
    <property type="match status" value="1"/>
</dbReference>
<feature type="transmembrane region" description="Helical" evidence="13">
    <location>
        <begin position="50"/>
        <end position="76"/>
    </location>
</feature>
<evidence type="ECO:0000256" key="9">
    <source>
        <dbReference type="ARBA" id="ARBA00022840"/>
    </source>
</evidence>
<evidence type="ECO:0000256" key="1">
    <source>
        <dbReference type="ARBA" id="ARBA00000085"/>
    </source>
</evidence>
<dbReference type="GO" id="GO:0005886">
    <property type="term" value="C:plasma membrane"/>
    <property type="evidence" value="ECO:0007669"/>
    <property type="project" value="UniProtKB-SubCell"/>
</dbReference>
<dbReference type="InterPro" id="IPR003594">
    <property type="entry name" value="HATPase_dom"/>
</dbReference>
<dbReference type="Proteomes" id="UP000030437">
    <property type="component" value="Unassembled WGS sequence"/>
</dbReference>
<dbReference type="GO" id="GO:0000155">
    <property type="term" value="F:phosphorelay sensor kinase activity"/>
    <property type="evidence" value="ECO:0007669"/>
    <property type="project" value="InterPro"/>
</dbReference>
<dbReference type="InterPro" id="IPR036890">
    <property type="entry name" value="HATPase_C_sf"/>
</dbReference>
<name>A0A0A3IQW1_9BACI</name>
<comment type="subcellular location">
    <subcellularLocation>
        <location evidence="2">Cell membrane</location>
        <topology evidence="2">Multi-pass membrane protein</topology>
    </subcellularLocation>
</comment>
<gene>
    <name evidence="15" type="ORF">CD32_08175</name>
</gene>
<keyword evidence="5" id="KW-0808">Transferase</keyword>
<keyword evidence="7" id="KW-0547">Nucleotide-binding</keyword>
<evidence type="ECO:0000313" key="16">
    <source>
        <dbReference type="Proteomes" id="UP000030437"/>
    </source>
</evidence>
<dbReference type="OrthoDB" id="9795828at2"/>
<dbReference type="CDD" id="cd16917">
    <property type="entry name" value="HATPase_UhpB-NarQ-NarX-like"/>
    <property type="match status" value="1"/>
</dbReference>
<keyword evidence="8 15" id="KW-0418">Kinase</keyword>